<gene>
    <name evidence="1" type="ORF">B7P34_20810</name>
</gene>
<reference evidence="1 2" key="1">
    <citation type="submission" date="2018-03" db="EMBL/GenBank/DDBJ databases">
        <title>Chitinolytic properties of Streptosporangium nondiastaticum TBG75A20.</title>
        <authorList>
            <person name="Gayathri V."/>
            <person name="Shiburaj S."/>
        </authorList>
    </citation>
    <scope>NUCLEOTIDE SEQUENCE [LARGE SCALE GENOMIC DNA]</scope>
    <source>
        <strain evidence="1 2">TBG75A20</strain>
    </source>
</reference>
<evidence type="ECO:0000313" key="2">
    <source>
        <dbReference type="Proteomes" id="UP000242427"/>
    </source>
</evidence>
<dbReference type="OrthoDB" id="4268522at2"/>
<sequence length="63" mass="7113">MRIPGFAVEPATYRANAGDLILPQQFTCEEELGPPCRQHCQGASDFSACVRRCLRRACSNKWR</sequence>
<evidence type="ECO:0000313" key="1">
    <source>
        <dbReference type="EMBL" id="PSJ26830.1"/>
    </source>
</evidence>
<dbReference type="AlphaFoldDB" id="A0A9X7PG74"/>
<dbReference type="Proteomes" id="UP000242427">
    <property type="component" value="Unassembled WGS sequence"/>
</dbReference>
<protein>
    <submittedName>
        <fullName evidence="1">Uncharacterized protein</fullName>
    </submittedName>
</protein>
<organism evidence="1 2">
    <name type="scientific">Streptosporangium nondiastaticum</name>
    <dbReference type="NCBI Taxonomy" id="35764"/>
    <lineage>
        <taxon>Bacteria</taxon>
        <taxon>Bacillati</taxon>
        <taxon>Actinomycetota</taxon>
        <taxon>Actinomycetes</taxon>
        <taxon>Streptosporangiales</taxon>
        <taxon>Streptosporangiaceae</taxon>
        <taxon>Streptosporangium</taxon>
    </lineage>
</organism>
<keyword evidence="2" id="KW-1185">Reference proteome</keyword>
<comment type="caution">
    <text evidence="1">The sequence shown here is derived from an EMBL/GenBank/DDBJ whole genome shotgun (WGS) entry which is preliminary data.</text>
</comment>
<accession>A0A9X7PG74</accession>
<name>A0A9X7PG74_9ACTN</name>
<dbReference type="EMBL" id="PXWG01000059">
    <property type="protein sequence ID" value="PSJ26830.1"/>
    <property type="molecule type" value="Genomic_DNA"/>
</dbReference>
<proteinExistence type="predicted"/>